<dbReference type="GO" id="GO:0008270">
    <property type="term" value="F:zinc ion binding"/>
    <property type="evidence" value="ECO:0007669"/>
    <property type="project" value="UniProtKB-KW"/>
</dbReference>
<sequence>MMLPYMIQIPMLNLCPRIVKKLQDIEKSVAGLIGYQCGENDIEITGMSGTQHGVDLERKICTCRLWDLTGIPCKHDVCAIWLKYGRGPADAYVHPCYTKEAYLKINVGTIKPMAGKDEWPINEKIPLLPPVYSARPGRPSKLRRKLVVDLTNDGVRVVRTHIKMHCTKCRKEGHNARRCPEDPNNQEKLVNGVMLYLCHLLITTMCLITFIFNHYPFSTLSFNLEKENQNLHQGILEEVLVKVL</sequence>
<keyword evidence="3" id="KW-0862">Zinc</keyword>
<evidence type="ECO:0000256" key="3">
    <source>
        <dbReference type="ARBA" id="ARBA00022833"/>
    </source>
</evidence>
<comment type="caution">
    <text evidence="10">The sequence shown here is derived from an EMBL/GenBank/DDBJ whole genome shotgun (WGS) entry which is preliminary data.</text>
</comment>
<keyword evidence="5" id="KW-1133">Transmembrane helix</keyword>
<dbReference type="Proteomes" id="UP001152523">
    <property type="component" value="Unassembled WGS sequence"/>
</dbReference>
<evidence type="ECO:0000313" key="8">
    <source>
        <dbReference type="EMBL" id="CAH9075054.1"/>
    </source>
</evidence>
<dbReference type="EMBL" id="CAMAPF010001060">
    <property type="protein sequence ID" value="CAH9144140.1"/>
    <property type="molecule type" value="Genomic_DNA"/>
</dbReference>
<evidence type="ECO:0000256" key="1">
    <source>
        <dbReference type="ARBA" id="ARBA00022723"/>
    </source>
</evidence>
<reference evidence="10" key="1">
    <citation type="submission" date="2022-07" db="EMBL/GenBank/DDBJ databases">
        <authorList>
            <person name="Macas J."/>
            <person name="Novak P."/>
            <person name="Neumann P."/>
        </authorList>
    </citation>
    <scope>NUCLEOTIDE SEQUENCE</scope>
</reference>
<evidence type="ECO:0000313" key="9">
    <source>
        <dbReference type="EMBL" id="CAH9113976.1"/>
    </source>
</evidence>
<evidence type="ECO:0000256" key="4">
    <source>
        <dbReference type="PROSITE-ProRule" id="PRU00047"/>
    </source>
</evidence>
<keyword evidence="5" id="KW-0812">Transmembrane</keyword>
<feature type="transmembrane region" description="Helical" evidence="5">
    <location>
        <begin position="193"/>
        <end position="212"/>
    </location>
</feature>
<evidence type="ECO:0000313" key="10">
    <source>
        <dbReference type="EMBL" id="CAH9144140.1"/>
    </source>
</evidence>
<keyword evidence="11" id="KW-1185">Reference proteome</keyword>
<dbReference type="Pfam" id="PF04434">
    <property type="entry name" value="SWIM"/>
    <property type="match status" value="1"/>
</dbReference>
<evidence type="ECO:0000259" key="6">
    <source>
        <dbReference type="PROSITE" id="PS50158"/>
    </source>
</evidence>
<dbReference type="PROSITE" id="PS50158">
    <property type="entry name" value="ZF_CCHC"/>
    <property type="match status" value="1"/>
</dbReference>
<dbReference type="InterPro" id="IPR006564">
    <property type="entry name" value="Znf_PMZ"/>
</dbReference>
<protein>
    <recommendedName>
        <fullName evidence="12">SWIM-type domain-containing protein</fullName>
    </recommendedName>
</protein>
<organism evidence="10 11">
    <name type="scientific">Cuscuta epithymum</name>
    <dbReference type="NCBI Taxonomy" id="186058"/>
    <lineage>
        <taxon>Eukaryota</taxon>
        <taxon>Viridiplantae</taxon>
        <taxon>Streptophyta</taxon>
        <taxon>Embryophyta</taxon>
        <taxon>Tracheophyta</taxon>
        <taxon>Spermatophyta</taxon>
        <taxon>Magnoliopsida</taxon>
        <taxon>eudicotyledons</taxon>
        <taxon>Gunneridae</taxon>
        <taxon>Pentapetalae</taxon>
        <taxon>asterids</taxon>
        <taxon>lamiids</taxon>
        <taxon>Solanales</taxon>
        <taxon>Convolvulaceae</taxon>
        <taxon>Cuscuteae</taxon>
        <taxon>Cuscuta</taxon>
        <taxon>Cuscuta subgen. Cuscuta</taxon>
    </lineage>
</organism>
<keyword evidence="1" id="KW-0479">Metal-binding</keyword>
<gene>
    <name evidence="9" type="ORF">CEPIT_LOCUS20521</name>
    <name evidence="10" type="ORF">CEPIT_LOCUS41216</name>
    <name evidence="8" type="ORF">CEPIT_LOCUS5212</name>
</gene>
<dbReference type="InterPro" id="IPR036875">
    <property type="entry name" value="Znf_CCHC_sf"/>
</dbReference>
<dbReference type="InterPro" id="IPR001878">
    <property type="entry name" value="Znf_CCHC"/>
</dbReference>
<evidence type="ECO:0000313" key="11">
    <source>
        <dbReference type="Proteomes" id="UP001152523"/>
    </source>
</evidence>
<dbReference type="GO" id="GO:0003676">
    <property type="term" value="F:nucleic acid binding"/>
    <property type="evidence" value="ECO:0007669"/>
    <property type="project" value="InterPro"/>
</dbReference>
<dbReference type="PROSITE" id="PS50966">
    <property type="entry name" value="ZF_SWIM"/>
    <property type="match status" value="1"/>
</dbReference>
<dbReference type="SUPFAM" id="SSF57756">
    <property type="entry name" value="Retrovirus zinc finger-like domains"/>
    <property type="match status" value="1"/>
</dbReference>
<name>A0AAV0G847_9ASTE</name>
<dbReference type="PANTHER" id="PTHR31973:SF187">
    <property type="entry name" value="MUTATOR TRANSPOSASE MUDRA PROTEIN"/>
    <property type="match status" value="1"/>
</dbReference>
<feature type="domain" description="SWIM-type" evidence="7">
    <location>
        <begin position="52"/>
        <end position="84"/>
    </location>
</feature>
<dbReference type="EMBL" id="CAMAPF010000216">
    <property type="protein sequence ID" value="CAH9113976.1"/>
    <property type="molecule type" value="Genomic_DNA"/>
</dbReference>
<evidence type="ECO:0000256" key="2">
    <source>
        <dbReference type="ARBA" id="ARBA00022771"/>
    </source>
</evidence>
<proteinExistence type="predicted"/>
<dbReference type="InterPro" id="IPR007527">
    <property type="entry name" value="Znf_SWIM"/>
</dbReference>
<feature type="domain" description="CCHC-type" evidence="6">
    <location>
        <begin position="166"/>
        <end position="181"/>
    </location>
</feature>
<dbReference type="AlphaFoldDB" id="A0AAV0G847"/>
<evidence type="ECO:0000256" key="5">
    <source>
        <dbReference type="SAM" id="Phobius"/>
    </source>
</evidence>
<dbReference type="SMART" id="SM00575">
    <property type="entry name" value="ZnF_PMZ"/>
    <property type="match status" value="1"/>
</dbReference>
<dbReference type="EMBL" id="CAMAPF010000028">
    <property type="protein sequence ID" value="CAH9075054.1"/>
    <property type="molecule type" value="Genomic_DNA"/>
</dbReference>
<keyword evidence="2 4" id="KW-0863">Zinc-finger</keyword>
<dbReference type="Gene3D" id="4.10.60.10">
    <property type="entry name" value="Zinc finger, CCHC-type"/>
    <property type="match status" value="1"/>
</dbReference>
<evidence type="ECO:0008006" key="12">
    <source>
        <dbReference type="Google" id="ProtNLM"/>
    </source>
</evidence>
<evidence type="ECO:0000259" key="7">
    <source>
        <dbReference type="PROSITE" id="PS50966"/>
    </source>
</evidence>
<keyword evidence="5" id="KW-0472">Membrane</keyword>
<dbReference type="PANTHER" id="PTHR31973">
    <property type="entry name" value="POLYPROTEIN, PUTATIVE-RELATED"/>
    <property type="match status" value="1"/>
</dbReference>
<accession>A0AAV0G847</accession>